<keyword evidence="8" id="KW-0653">Protein transport</keyword>
<keyword evidence="10 14" id="KW-0472">Membrane</keyword>
<keyword evidence="5 14" id="KW-0812">Transmembrane</keyword>
<evidence type="ECO:0000256" key="9">
    <source>
        <dbReference type="ARBA" id="ARBA00022989"/>
    </source>
</evidence>
<evidence type="ECO:0000256" key="14">
    <source>
        <dbReference type="SAM" id="Phobius"/>
    </source>
</evidence>
<dbReference type="GeneTree" id="ENSGT00390000014361"/>
<proteinExistence type="inferred from homology"/>
<evidence type="ECO:0000256" key="4">
    <source>
        <dbReference type="ARBA" id="ARBA00022448"/>
    </source>
</evidence>
<keyword evidence="4" id="KW-0813">Transport</keyword>
<feature type="transmembrane region" description="Helical" evidence="14">
    <location>
        <begin position="324"/>
        <end position="344"/>
    </location>
</feature>
<reference evidence="15" key="2">
    <citation type="submission" date="2025-08" db="UniProtKB">
        <authorList>
            <consortium name="Ensembl"/>
        </authorList>
    </citation>
    <scope>IDENTIFICATION</scope>
    <source>
        <strain evidence="15">breed Abyssinian</strain>
    </source>
</reference>
<sequence length="351" mass="39303">MDSTAPLLEIRRYFRPKQRWNRERAADATGRGQNEGASDLSKMAPAEGTGYRREGMAASRLELNLVRLLCRCETMAAEKRDPDEWRLEKYVGALEDMLQALKTQASKPASEVINEYSRKVDFLKGMLQAEKLTSSSEKALANQFLAPGRVPTTAKERVPATKTVHLQSRARYTSEMRSELLGTDSAGAQGAHPQGHHLVKPDGGARTEEMGPRGNKAGYTQPTEPELDVRKRTGVAGPRPGDEKQSAAELDLVLQRHQNLQEKLAEEMLGLARSLKTNTLAAQSVIKKDNQTLSHSLKMADQNLEKLKTESERLEQHTQKSVNWLLWAMLVIVCFIFISMVLFIRIMPKLK</sequence>
<keyword evidence="6" id="KW-0256">Endoplasmic reticulum</keyword>
<comment type="similarity">
    <text evidence="2">Belongs to the USE1 family.</text>
</comment>
<comment type="subcellular location">
    <subcellularLocation>
        <location evidence="1">Endoplasmic reticulum membrane</location>
        <topology evidence="1">Single-pass type IV membrane protein</topology>
    </subcellularLocation>
</comment>
<dbReference type="CDD" id="cd15860">
    <property type="entry name" value="SNARE_USE1"/>
    <property type="match status" value="1"/>
</dbReference>
<evidence type="ECO:0000256" key="11">
    <source>
        <dbReference type="ARBA" id="ARBA00032711"/>
    </source>
</evidence>
<evidence type="ECO:0000256" key="7">
    <source>
        <dbReference type="ARBA" id="ARBA00022892"/>
    </source>
</evidence>
<dbReference type="PANTHER" id="PTHR13050">
    <property type="entry name" value="USE1-LIKE PROTEIN"/>
    <property type="match status" value="1"/>
</dbReference>
<protein>
    <recommendedName>
        <fullName evidence="3">Vesicle transport protein USE1</fullName>
    </recommendedName>
    <alternativeName>
        <fullName evidence="11">USE1-like protein</fullName>
    </alternativeName>
</protein>
<feature type="compositionally biased region" description="Basic and acidic residues" evidence="13">
    <location>
        <begin position="199"/>
        <end position="211"/>
    </location>
</feature>
<evidence type="ECO:0000256" key="6">
    <source>
        <dbReference type="ARBA" id="ARBA00022824"/>
    </source>
</evidence>
<dbReference type="Proteomes" id="UP000823872">
    <property type="component" value="Chromosome A2"/>
</dbReference>
<evidence type="ECO:0000313" key="15">
    <source>
        <dbReference type="Ensembl" id="ENSFCTP00005054328.1"/>
    </source>
</evidence>
<feature type="coiled-coil region" evidence="12">
    <location>
        <begin position="247"/>
        <end position="320"/>
    </location>
</feature>
<keyword evidence="12" id="KW-0175">Coiled coil</keyword>
<dbReference type="InterPro" id="IPR019150">
    <property type="entry name" value="Vesicle_transport_protein_Use1"/>
</dbReference>
<accession>A0ABI8A524</accession>
<evidence type="ECO:0000256" key="12">
    <source>
        <dbReference type="SAM" id="Coils"/>
    </source>
</evidence>
<feature type="region of interest" description="Disordered" evidence="13">
    <location>
        <begin position="21"/>
        <end position="45"/>
    </location>
</feature>
<evidence type="ECO:0000256" key="10">
    <source>
        <dbReference type="ARBA" id="ARBA00023136"/>
    </source>
</evidence>
<dbReference type="Ensembl" id="ENSFCTT00005077710.1">
    <property type="protein sequence ID" value="ENSFCTP00005054328.1"/>
    <property type="gene ID" value="ENSFCTG00005027482.1"/>
</dbReference>
<name>A0ABI8A524_FELCA</name>
<keyword evidence="7" id="KW-0931">ER-Golgi transport</keyword>
<gene>
    <name evidence="15" type="primary">USE1</name>
</gene>
<reference evidence="15 16" key="1">
    <citation type="submission" date="2021-02" db="EMBL/GenBank/DDBJ databases">
        <title>Safari Cat Assemblies.</title>
        <authorList>
            <person name="Bredemeyer K.R."/>
            <person name="Murphy W.J."/>
        </authorList>
    </citation>
    <scope>NUCLEOTIDE SEQUENCE [LARGE SCALE GENOMIC DNA]</scope>
</reference>
<evidence type="ECO:0000313" key="16">
    <source>
        <dbReference type="Proteomes" id="UP000823872"/>
    </source>
</evidence>
<evidence type="ECO:0000256" key="3">
    <source>
        <dbReference type="ARBA" id="ARBA00015843"/>
    </source>
</evidence>
<keyword evidence="16" id="KW-1185">Reference proteome</keyword>
<evidence type="ECO:0000256" key="13">
    <source>
        <dbReference type="SAM" id="MobiDB-lite"/>
    </source>
</evidence>
<reference evidence="15" key="3">
    <citation type="submission" date="2025-09" db="UniProtKB">
        <authorList>
            <consortium name="Ensembl"/>
        </authorList>
    </citation>
    <scope>IDENTIFICATION</scope>
    <source>
        <strain evidence="15">breed Abyssinian</strain>
    </source>
</reference>
<evidence type="ECO:0000256" key="1">
    <source>
        <dbReference type="ARBA" id="ARBA00004163"/>
    </source>
</evidence>
<evidence type="ECO:0000256" key="5">
    <source>
        <dbReference type="ARBA" id="ARBA00022692"/>
    </source>
</evidence>
<evidence type="ECO:0000256" key="8">
    <source>
        <dbReference type="ARBA" id="ARBA00022927"/>
    </source>
</evidence>
<feature type="region of interest" description="Disordered" evidence="13">
    <location>
        <begin position="184"/>
        <end position="246"/>
    </location>
</feature>
<organism evidence="15 16">
    <name type="scientific">Felis catus</name>
    <name type="common">Cat</name>
    <name type="synonym">Felis silvestris catus</name>
    <dbReference type="NCBI Taxonomy" id="9685"/>
    <lineage>
        <taxon>Eukaryota</taxon>
        <taxon>Metazoa</taxon>
        <taxon>Chordata</taxon>
        <taxon>Craniata</taxon>
        <taxon>Vertebrata</taxon>
        <taxon>Euteleostomi</taxon>
        <taxon>Mammalia</taxon>
        <taxon>Eutheria</taxon>
        <taxon>Laurasiatheria</taxon>
        <taxon>Carnivora</taxon>
        <taxon>Feliformia</taxon>
        <taxon>Felidae</taxon>
        <taxon>Felinae</taxon>
        <taxon>Felis</taxon>
    </lineage>
</organism>
<keyword evidence="9 14" id="KW-1133">Transmembrane helix</keyword>
<evidence type="ECO:0000256" key="2">
    <source>
        <dbReference type="ARBA" id="ARBA00007891"/>
    </source>
</evidence>
<dbReference type="PANTHER" id="PTHR13050:SF10">
    <property type="entry name" value="VESICLE TRANSPORT PROTEIN USE1"/>
    <property type="match status" value="1"/>
</dbReference>
<dbReference type="Pfam" id="PF09753">
    <property type="entry name" value="Use1"/>
    <property type="match status" value="1"/>
</dbReference>